<keyword evidence="4" id="KW-1185">Reference proteome</keyword>
<feature type="region of interest" description="Disordered" evidence="1">
    <location>
        <begin position="241"/>
        <end position="273"/>
    </location>
</feature>
<name>A0A553PBK4_TIGCA</name>
<dbReference type="AlphaFoldDB" id="A0A553PBK4"/>
<dbReference type="OrthoDB" id="6382389at2759"/>
<feature type="transmembrane region" description="Helical" evidence="2">
    <location>
        <begin position="45"/>
        <end position="66"/>
    </location>
</feature>
<keyword evidence="2" id="KW-0812">Transmembrane</keyword>
<protein>
    <submittedName>
        <fullName evidence="3">Uncharacterized protein</fullName>
    </submittedName>
</protein>
<keyword evidence="2" id="KW-0472">Membrane</keyword>
<proteinExistence type="predicted"/>
<evidence type="ECO:0000313" key="4">
    <source>
        <dbReference type="Proteomes" id="UP000318571"/>
    </source>
</evidence>
<keyword evidence="2" id="KW-1133">Transmembrane helix</keyword>
<dbReference type="EMBL" id="VCGU01000005">
    <property type="protein sequence ID" value="TRY75067.1"/>
    <property type="molecule type" value="Genomic_DNA"/>
</dbReference>
<feature type="compositionally biased region" description="Acidic residues" evidence="1">
    <location>
        <begin position="263"/>
        <end position="273"/>
    </location>
</feature>
<accession>A0A553PBK4</accession>
<dbReference type="SUPFAM" id="SSF50814">
    <property type="entry name" value="Lipocalins"/>
    <property type="match status" value="1"/>
</dbReference>
<dbReference type="OMA" id="WEAKLLM"/>
<comment type="caution">
    <text evidence="3">The sequence shown here is derived from an EMBL/GenBank/DDBJ whole genome shotgun (WGS) entry which is preliminary data.</text>
</comment>
<dbReference type="InterPro" id="IPR012674">
    <property type="entry name" value="Calycin"/>
</dbReference>
<reference evidence="3 4" key="1">
    <citation type="journal article" date="2018" name="Nat. Ecol. Evol.">
        <title>Genomic signatures of mitonuclear coevolution across populations of Tigriopus californicus.</title>
        <authorList>
            <person name="Barreto F.S."/>
            <person name="Watson E.T."/>
            <person name="Lima T.G."/>
            <person name="Willett C.S."/>
            <person name="Edmands S."/>
            <person name="Li W."/>
            <person name="Burton R.S."/>
        </authorList>
    </citation>
    <scope>NUCLEOTIDE SEQUENCE [LARGE SCALE GENOMIC DNA]</scope>
    <source>
        <strain evidence="3 4">San Diego</strain>
    </source>
</reference>
<evidence type="ECO:0000313" key="3">
    <source>
        <dbReference type="EMBL" id="TRY75067.1"/>
    </source>
</evidence>
<evidence type="ECO:0000256" key="2">
    <source>
        <dbReference type="SAM" id="Phobius"/>
    </source>
</evidence>
<feature type="compositionally biased region" description="Polar residues" evidence="1">
    <location>
        <begin position="1"/>
        <end position="17"/>
    </location>
</feature>
<feature type="compositionally biased region" description="Basic and acidic residues" evidence="1">
    <location>
        <begin position="246"/>
        <end position="255"/>
    </location>
</feature>
<evidence type="ECO:0000256" key="1">
    <source>
        <dbReference type="SAM" id="MobiDB-lite"/>
    </source>
</evidence>
<dbReference type="Gene3D" id="2.40.128.20">
    <property type="match status" value="1"/>
</dbReference>
<sequence>MAQNTETDTFLESNQSPKVKIVENGNGDAEDGESRKSRLACTWKCGLISGGIILVLVVAVLGMGYYRYVSKLTGKATSENSAEWEEKLSGNANLGNDSDITGMYELVSFDDTYDSYLLAMGTPSFVLSFVKMSSEVLTIVAPSNLESGTWKYHLKTDTRQDDWDFRLNEEFSIPWGRNKGFLHQICHMNSPSELQCDKEERKRGWKITSIRSFSDQGFIESLNFTSAQVATKKYYEKTSKAKLKAKKEDIAKDPDAPFSSNTDQDDDFWEDSW</sequence>
<dbReference type="Proteomes" id="UP000318571">
    <property type="component" value="Chromosome 2"/>
</dbReference>
<organism evidence="3 4">
    <name type="scientific">Tigriopus californicus</name>
    <name type="common">Marine copepod</name>
    <dbReference type="NCBI Taxonomy" id="6832"/>
    <lineage>
        <taxon>Eukaryota</taxon>
        <taxon>Metazoa</taxon>
        <taxon>Ecdysozoa</taxon>
        <taxon>Arthropoda</taxon>
        <taxon>Crustacea</taxon>
        <taxon>Multicrustacea</taxon>
        <taxon>Hexanauplia</taxon>
        <taxon>Copepoda</taxon>
        <taxon>Harpacticoida</taxon>
        <taxon>Harpacticidae</taxon>
        <taxon>Tigriopus</taxon>
    </lineage>
</organism>
<gene>
    <name evidence="3" type="ORF">TCAL_00622</name>
</gene>
<feature type="region of interest" description="Disordered" evidence="1">
    <location>
        <begin position="1"/>
        <end position="33"/>
    </location>
</feature>